<organism evidence="14 15">
    <name type="scientific">Scomber scombrus</name>
    <name type="common">Atlantic mackerel</name>
    <name type="synonym">Scomber vernalis</name>
    <dbReference type="NCBI Taxonomy" id="13677"/>
    <lineage>
        <taxon>Eukaryota</taxon>
        <taxon>Metazoa</taxon>
        <taxon>Chordata</taxon>
        <taxon>Craniata</taxon>
        <taxon>Vertebrata</taxon>
        <taxon>Euteleostomi</taxon>
        <taxon>Actinopterygii</taxon>
        <taxon>Neopterygii</taxon>
        <taxon>Teleostei</taxon>
        <taxon>Neoteleostei</taxon>
        <taxon>Acanthomorphata</taxon>
        <taxon>Pelagiaria</taxon>
        <taxon>Scombriformes</taxon>
        <taxon>Scombridae</taxon>
        <taxon>Scomber</taxon>
    </lineage>
</organism>
<evidence type="ECO:0000256" key="3">
    <source>
        <dbReference type="ARBA" id="ARBA00022588"/>
    </source>
</evidence>
<feature type="compositionally biased region" description="Polar residues" evidence="10">
    <location>
        <begin position="80"/>
        <end position="94"/>
    </location>
</feature>
<feature type="compositionally biased region" description="Polar residues" evidence="10">
    <location>
        <begin position="142"/>
        <end position="157"/>
    </location>
</feature>
<accession>A0AAV1NRG7</accession>
<dbReference type="GO" id="GO:0045087">
    <property type="term" value="P:innate immune response"/>
    <property type="evidence" value="ECO:0007669"/>
    <property type="project" value="UniProtKB-KW"/>
</dbReference>
<feature type="domain" description="B30.2/SPRY" evidence="13">
    <location>
        <begin position="567"/>
        <end position="764"/>
    </location>
</feature>
<dbReference type="InterPro" id="IPR003877">
    <property type="entry name" value="SPRY_dom"/>
</dbReference>
<dbReference type="SUPFAM" id="SSF57850">
    <property type="entry name" value="RING/U-box"/>
    <property type="match status" value="1"/>
</dbReference>
<dbReference type="PROSITE" id="PS50188">
    <property type="entry name" value="B302_SPRY"/>
    <property type="match status" value="1"/>
</dbReference>
<dbReference type="CDD" id="cd19756">
    <property type="entry name" value="Bbox2"/>
    <property type="match status" value="1"/>
</dbReference>
<evidence type="ECO:0000256" key="9">
    <source>
        <dbReference type="SAM" id="Coils"/>
    </source>
</evidence>
<dbReference type="SMART" id="SM00184">
    <property type="entry name" value="RING"/>
    <property type="match status" value="1"/>
</dbReference>
<dbReference type="SUPFAM" id="SSF49899">
    <property type="entry name" value="Concanavalin A-like lectins/glucanases"/>
    <property type="match status" value="1"/>
</dbReference>
<reference evidence="14 15" key="1">
    <citation type="submission" date="2024-01" db="EMBL/GenBank/DDBJ databases">
        <authorList>
            <person name="Alioto T."/>
            <person name="Alioto T."/>
            <person name="Gomez Garrido J."/>
        </authorList>
    </citation>
    <scope>NUCLEOTIDE SEQUENCE [LARGE SCALE GENOMIC DNA]</scope>
</reference>
<feature type="domain" description="RING-type" evidence="11">
    <location>
        <begin position="11"/>
        <end position="53"/>
    </location>
</feature>
<dbReference type="InterPro" id="IPR001870">
    <property type="entry name" value="B30.2/SPRY"/>
</dbReference>
<evidence type="ECO:0000313" key="14">
    <source>
        <dbReference type="EMBL" id="CAK6961600.1"/>
    </source>
</evidence>
<protein>
    <submittedName>
        <fullName evidence="14">Tripartite motif-containing protein 14</fullName>
    </submittedName>
</protein>
<feature type="domain" description="B box-type" evidence="12">
    <location>
        <begin position="364"/>
        <end position="400"/>
    </location>
</feature>
<keyword evidence="7" id="KW-0391">Immunity</keyword>
<dbReference type="Gene3D" id="3.30.160.60">
    <property type="entry name" value="Classic Zinc Finger"/>
    <property type="match status" value="1"/>
</dbReference>
<dbReference type="Gene3D" id="3.30.40.10">
    <property type="entry name" value="Zinc/RING finger domain, C3HC4 (zinc finger)"/>
    <property type="match status" value="1"/>
</dbReference>
<dbReference type="InterPro" id="IPR001841">
    <property type="entry name" value="Znf_RING"/>
</dbReference>
<evidence type="ECO:0000256" key="7">
    <source>
        <dbReference type="ARBA" id="ARBA00022859"/>
    </source>
</evidence>
<keyword evidence="5 8" id="KW-0863">Zinc-finger</keyword>
<evidence type="ECO:0000259" key="13">
    <source>
        <dbReference type="PROSITE" id="PS50188"/>
    </source>
</evidence>
<dbReference type="Gene3D" id="2.60.120.920">
    <property type="match status" value="1"/>
</dbReference>
<proteinExistence type="predicted"/>
<keyword evidence="2" id="KW-0963">Cytoplasm</keyword>
<feature type="region of interest" description="Disordered" evidence="10">
    <location>
        <begin position="235"/>
        <end position="275"/>
    </location>
</feature>
<dbReference type="EMBL" id="CAWUFR010000051">
    <property type="protein sequence ID" value="CAK6961600.1"/>
    <property type="molecule type" value="Genomic_DNA"/>
</dbReference>
<keyword evidence="6" id="KW-0862">Zinc</keyword>
<evidence type="ECO:0000256" key="2">
    <source>
        <dbReference type="ARBA" id="ARBA00022490"/>
    </source>
</evidence>
<comment type="subcellular location">
    <subcellularLocation>
        <location evidence="1">Cytoplasm</location>
    </subcellularLocation>
</comment>
<dbReference type="InterPro" id="IPR003879">
    <property type="entry name" value="Butyrophylin_SPRY"/>
</dbReference>
<dbReference type="InterPro" id="IPR043136">
    <property type="entry name" value="B30.2/SPRY_sf"/>
</dbReference>
<dbReference type="InterPro" id="IPR018957">
    <property type="entry name" value="Znf_C3HC4_RING-type"/>
</dbReference>
<name>A0AAV1NRG7_SCOSC</name>
<evidence type="ECO:0000256" key="1">
    <source>
        <dbReference type="ARBA" id="ARBA00004496"/>
    </source>
</evidence>
<evidence type="ECO:0000256" key="10">
    <source>
        <dbReference type="SAM" id="MobiDB-lite"/>
    </source>
</evidence>
<evidence type="ECO:0000256" key="6">
    <source>
        <dbReference type="ARBA" id="ARBA00022833"/>
    </source>
</evidence>
<dbReference type="Pfam" id="PF13765">
    <property type="entry name" value="PRY"/>
    <property type="match status" value="1"/>
</dbReference>
<evidence type="ECO:0000256" key="5">
    <source>
        <dbReference type="ARBA" id="ARBA00022771"/>
    </source>
</evidence>
<dbReference type="Pfam" id="PF00097">
    <property type="entry name" value="zf-C3HC4"/>
    <property type="match status" value="1"/>
</dbReference>
<evidence type="ECO:0000259" key="12">
    <source>
        <dbReference type="PROSITE" id="PS50119"/>
    </source>
</evidence>
<dbReference type="PROSITE" id="PS00518">
    <property type="entry name" value="ZF_RING_1"/>
    <property type="match status" value="1"/>
</dbReference>
<sequence>MGAVLDTPASCPLCNELTRDPVVLKCKHRFCQRCIGDLWSITPNGPYNCPEWRCKTVYQTLPFDRSLIRPPPTPSRRAQPRSTTIEGTSSNNEQNRSDSTLKRPSITSRLLGKRKASTPVPEEPDTKRSSKVSASERPNDAETPTTSLSQDPVQSTGVEAAMTEVTRESTQSQSGDGPSYSDNSESNAVPTSDLPQDLSTQQSPHKSVEVVTLDNSDSSDEVDICDAPLLATPKKHTQMTGIHASPQKPASPTNSDSFPGVSTPGKDKSPAPHVSKHPLIITKQPGAASGSPSRIGIFAKLESKKTRPVPCHYCPKTVYQPAVKTCLVCGASMCAEHLRPHLDSPVFQSHTLVPPMEDISLWKCQEHHEMNRIYCSQCAVCVCTVCTVIGSHRNHVCISIREAERELRGNLKEEIKQLQETEQQVKTRMTELTQQKETSTVALSEARAGVQQQYGAIREALEQEEQTALQCVTKEESKVLGGLEEKLSQLQSSLQSIQQGLHTLEGLADAKGEKHIQDQAFIMVRIDDWLVKAGDMGSCLDQLEAPEEVDQARLKFLQMWTEKRLDTVVITSPSKDRDLYRLLYGTIPNLDADTAHPKLQLSENNRRVTYSEAQQAYTEQEARFSSFPQVLASRALEGGRWYWEVSVSVDEGRWKVGLCEGQIERKGQKDNSRLGFNSYSWCLACDRRKVEALHNKVAVAVDADRLQRVGMLLDIEEGVLSFFSVTPEGTLALMHSYKHRFTEPLYPALSVSKTQLAICDLFQL</sequence>
<dbReference type="InterPro" id="IPR013320">
    <property type="entry name" value="ConA-like_dom_sf"/>
</dbReference>
<dbReference type="GO" id="GO:0008270">
    <property type="term" value="F:zinc ion binding"/>
    <property type="evidence" value="ECO:0007669"/>
    <property type="project" value="UniProtKB-KW"/>
</dbReference>
<dbReference type="PANTHER" id="PTHR25465">
    <property type="entry name" value="B-BOX DOMAIN CONTAINING"/>
    <property type="match status" value="1"/>
</dbReference>
<dbReference type="SUPFAM" id="SSF57845">
    <property type="entry name" value="B-box zinc-binding domain"/>
    <property type="match status" value="1"/>
</dbReference>
<feature type="coiled-coil region" evidence="9">
    <location>
        <begin position="401"/>
        <end position="435"/>
    </location>
</feature>
<evidence type="ECO:0000256" key="4">
    <source>
        <dbReference type="ARBA" id="ARBA00022723"/>
    </source>
</evidence>
<gene>
    <name evidence="14" type="ORF">FSCOSCO3_A025075</name>
</gene>
<dbReference type="SMART" id="SM00449">
    <property type="entry name" value="SPRY"/>
    <property type="match status" value="1"/>
</dbReference>
<dbReference type="InterPro" id="IPR000315">
    <property type="entry name" value="Znf_B-box"/>
</dbReference>
<dbReference type="PROSITE" id="PS50119">
    <property type="entry name" value="ZF_BBOX"/>
    <property type="match status" value="1"/>
</dbReference>
<dbReference type="Pfam" id="PF00622">
    <property type="entry name" value="SPRY"/>
    <property type="match status" value="1"/>
</dbReference>
<comment type="caution">
    <text evidence="14">The sequence shown here is derived from an EMBL/GenBank/DDBJ whole genome shotgun (WGS) entry which is preliminary data.</text>
</comment>
<dbReference type="InterPro" id="IPR017907">
    <property type="entry name" value="Znf_RING_CS"/>
</dbReference>
<dbReference type="Gene3D" id="4.10.830.40">
    <property type="match status" value="1"/>
</dbReference>
<dbReference type="Proteomes" id="UP001314229">
    <property type="component" value="Unassembled WGS sequence"/>
</dbReference>
<dbReference type="SMART" id="SM00589">
    <property type="entry name" value="PRY"/>
    <property type="match status" value="1"/>
</dbReference>
<dbReference type="AlphaFoldDB" id="A0AAV1NRG7"/>
<keyword evidence="9" id="KW-0175">Coiled coil</keyword>
<keyword evidence="15" id="KW-1185">Reference proteome</keyword>
<keyword evidence="4" id="KW-0479">Metal-binding</keyword>
<dbReference type="SMART" id="SM00336">
    <property type="entry name" value="BBOX"/>
    <property type="match status" value="2"/>
</dbReference>
<dbReference type="GO" id="GO:0005737">
    <property type="term" value="C:cytoplasm"/>
    <property type="evidence" value="ECO:0007669"/>
    <property type="project" value="UniProtKB-SubCell"/>
</dbReference>
<dbReference type="InterPro" id="IPR006574">
    <property type="entry name" value="PRY"/>
</dbReference>
<evidence type="ECO:0000259" key="11">
    <source>
        <dbReference type="PROSITE" id="PS50089"/>
    </source>
</evidence>
<dbReference type="Pfam" id="PF00643">
    <property type="entry name" value="zf-B_box"/>
    <property type="match status" value="1"/>
</dbReference>
<dbReference type="InterPro" id="IPR051051">
    <property type="entry name" value="E3_ubiq-ligase_TRIM/RNF"/>
</dbReference>
<feature type="compositionally biased region" description="Polar residues" evidence="10">
    <location>
        <begin position="248"/>
        <end position="257"/>
    </location>
</feature>
<dbReference type="PANTHER" id="PTHR25465:SF35">
    <property type="entry name" value="E3 UBIQUITIN_ISG15 LIGASE TRIM25-RELATED"/>
    <property type="match status" value="1"/>
</dbReference>
<dbReference type="InterPro" id="IPR013083">
    <property type="entry name" value="Znf_RING/FYVE/PHD"/>
</dbReference>
<dbReference type="PROSITE" id="PS50089">
    <property type="entry name" value="ZF_RING_2"/>
    <property type="match status" value="1"/>
</dbReference>
<keyword evidence="3" id="KW-0399">Innate immunity</keyword>
<dbReference type="PRINTS" id="PR01407">
    <property type="entry name" value="BUTYPHLNCDUF"/>
</dbReference>
<evidence type="ECO:0000256" key="8">
    <source>
        <dbReference type="PROSITE-ProRule" id="PRU00024"/>
    </source>
</evidence>
<feature type="compositionally biased region" description="Polar residues" evidence="10">
    <location>
        <begin position="168"/>
        <end position="205"/>
    </location>
</feature>
<feature type="region of interest" description="Disordered" evidence="10">
    <location>
        <begin position="64"/>
        <end position="221"/>
    </location>
</feature>
<evidence type="ECO:0000313" key="15">
    <source>
        <dbReference type="Proteomes" id="UP001314229"/>
    </source>
</evidence>